<protein>
    <submittedName>
        <fullName evidence="2">Uncharacterized protein</fullName>
    </submittedName>
</protein>
<dbReference type="Proteomes" id="UP000321595">
    <property type="component" value="Chromosome"/>
</dbReference>
<evidence type="ECO:0000313" key="2">
    <source>
        <dbReference type="EMBL" id="QED26817.1"/>
    </source>
</evidence>
<dbReference type="AlphaFoldDB" id="A0A5B8XNU6"/>
<organism evidence="2 3">
    <name type="scientific">Microvenator marinus</name>
    <dbReference type="NCBI Taxonomy" id="2600177"/>
    <lineage>
        <taxon>Bacteria</taxon>
        <taxon>Deltaproteobacteria</taxon>
        <taxon>Bradymonadales</taxon>
        <taxon>Microvenatoraceae</taxon>
        <taxon>Microvenator</taxon>
    </lineage>
</organism>
<evidence type="ECO:0000256" key="1">
    <source>
        <dbReference type="SAM" id="MobiDB-lite"/>
    </source>
</evidence>
<name>A0A5B8XNU6_9DELT</name>
<evidence type="ECO:0000313" key="3">
    <source>
        <dbReference type="Proteomes" id="UP000321595"/>
    </source>
</evidence>
<dbReference type="PROSITE" id="PS51257">
    <property type="entry name" value="PROKAR_LIPOPROTEIN"/>
    <property type="match status" value="1"/>
</dbReference>
<feature type="compositionally biased region" description="Low complexity" evidence="1">
    <location>
        <begin position="22"/>
        <end position="40"/>
    </location>
</feature>
<reference evidence="2 3" key="1">
    <citation type="submission" date="2019-08" db="EMBL/GenBank/DDBJ databases">
        <authorList>
            <person name="Liang Q."/>
        </authorList>
    </citation>
    <scope>NUCLEOTIDE SEQUENCE [LARGE SCALE GENOMIC DNA]</scope>
    <source>
        <strain evidence="2 3">V1718</strain>
    </source>
</reference>
<dbReference type="RefSeq" id="WP_146958502.1">
    <property type="nucleotide sequence ID" value="NZ_CP042467.1"/>
</dbReference>
<sequence>MKTILICLLSLILAGCGDSNDTEGTNNNAENNPPGQNNPPEDQDQPVAMQAQINISEGLGTPWAFAAERPVGTLSSTPDSSGVYNFTFSASSEVSGHTVTLSFGVGTTDEMVGEGTYEFALIENIEYPAATGSLVFTDLESTYDGEARHSSGTLVITSIEDGPIAQSKTISGTFTMSGEGTFASGREGDWTYEVTEGSFEGMVVNVL</sequence>
<proteinExistence type="predicted"/>
<accession>A0A5B8XNU6</accession>
<feature type="region of interest" description="Disordered" evidence="1">
    <location>
        <begin position="22"/>
        <end position="45"/>
    </location>
</feature>
<gene>
    <name evidence="2" type="ORF">FRD01_06090</name>
</gene>
<dbReference type="EMBL" id="CP042467">
    <property type="protein sequence ID" value="QED26817.1"/>
    <property type="molecule type" value="Genomic_DNA"/>
</dbReference>
<keyword evidence="3" id="KW-1185">Reference proteome</keyword>
<dbReference type="KEGG" id="bbae:FRD01_06090"/>